<feature type="transmembrane region" description="Helical" evidence="1">
    <location>
        <begin position="81"/>
        <end position="98"/>
    </location>
</feature>
<evidence type="ECO:0000259" key="2">
    <source>
        <dbReference type="SMART" id="SM00460"/>
    </source>
</evidence>
<protein>
    <submittedName>
        <fullName evidence="3">Transglutaminase-like superfamily protein</fullName>
    </submittedName>
</protein>
<dbReference type="Pfam" id="PF01841">
    <property type="entry name" value="Transglut_core"/>
    <property type="match status" value="1"/>
</dbReference>
<dbReference type="PANTHER" id="PTHR42736">
    <property type="entry name" value="PROTEIN-GLUTAMINE GAMMA-GLUTAMYLTRANSFERASE"/>
    <property type="match status" value="1"/>
</dbReference>
<gene>
    <name evidence="3" type="ORF">SAMN02745220_04651</name>
</gene>
<feature type="domain" description="Transglutaminase-like" evidence="2">
    <location>
        <begin position="418"/>
        <end position="488"/>
    </location>
</feature>
<dbReference type="STRING" id="1121416.SAMN02745220_04651"/>
<dbReference type="InterPro" id="IPR038765">
    <property type="entry name" value="Papain-like_cys_pep_sf"/>
</dbReference>
<dbReference type="Gene3D" id="3.10.620.30">
    <property type="match status" value="1"/>
</dbReference>
<keyword evidence="4" id="KW-1185">Reference proteome</keyword>
<keyword evidence="1" id="KW-0812">Transmembrane</keyword>
<evidence type="ECO:0000313" key="3">
    <source>
        <dbReference type="EMBL" id="SHO52619.1"/>
    </source>
</evidence>
<organism evidence="3 4">
    <name type="scientific">Desulfopila aestuarii DSM 18488</name>
    <dbReference type="NCBI Taxonomy" id="1121416"/>
    <lineage>
        <taxon>Bacteria</taxon>
        <taxon>Pseudomonadati</taxon>
        <taxon>Thermodesulfobacteriota</taxon>
        <taxon>Desulfobulbia</taxon>
        <taxon>Desulfobulbales</taxon>
        <taxon>Desulfocapsaceae</taxon>
        <taxon>Desulfopila</taxon>
    </lineage>
</organism>
<feature type="transmembrane region" description="Helical" evidence="1">
    <location>
        <begin position="145"/>
        <end position="161"/>
    </location>
</feature>
<dbReference type="AlphaFoldDB" id="A0A1M7YJ39"/>
<reference evidence="3 4" key="1">
    <citation type="submission" date="2016-12" db="EMBL/GenBank/DDBJ databases">
        <authorList>
            <person name="Song W.-J."/>
            <person name="Kurnit D.M."/>
        </authorList>
    </citation>
    <scope>NUCLEOTIDE SEQUENCE [LARGE SCALE GENOMIC DNA]</scope>
    <source>
        <strain evidence="3 4">DSM 18488</strain>
    </source>
</reference>
<feature type="transmembrane region" description="Helical" evidence="1">
    <location>
        <begin position="12"/>
        <end position="38"/>
    </location>
</feature>
<dbReference type="OrthoDB" id="9804872at2"/>
<name>A0A1M7YJ39_9BACT</name>
<dbReference type="EMBL" id="FRFE01000038">
    <property type="protein sequence ID" value="SHO52619.1"/>
    <property type="molecule type" value="Genomic_DNA"/>
</dbReference>
<dbReference type="PANTHER" id="PTHR42736:SF1">
    <property type="entry name" value="PROTEIN-GLUTAMINE GAMMA-GLUTAMYLTRANSFERASE"/>
    <property type="match status" value="1"/>
</dbReference>
<evidence type="ECO:0000256" key="1">
    <source>
        <dbReference type="SAM" id="Phobius"/>
    </source>
</evidence>
<dbReference type="Proteomes" id="UP000184603">
    <property type="component" value="Unassembled WGS sequence"/>
</dbReference>
<feature type="transmembrane region" description="Helical" evidence="1">
    <location>
        <begin position="527"/>
        <end position="547"/>
    </location>
</feature>
<proteinExistence type="predicted"/>
<evidence type="ECO:0000313" key="4">
    <source>
        <dbReference type="Proteomes" id="UP000184603"/>
    </source>
</evidence>
<dbReference type="RefSeq" id="WP_073616175.1">
    <property type="nucleotide sequence ID" value="NZ_FRFE01000038.1"/>
</dbReference>
<sequence length="668" mass="76394">MIIPPLLIAASLIFWGLESGNLLLGSILAISTGGAMFFQQRWTLTDEDCVQVSDFTSVIFISTTALILLNVDKIVLLKTLVIWQPLVLIPLLLAQLYSGRENIIIRTRLGFNRKRTFKHEPLDFRLYYFPLTLLSAAMANSRSELFFPGGILLFFWLLFVNRGRSFSAAAFAGLFLLTAITGYLGVKGAERLHEYVNAQIRRHWRGYFSSQYADPFQATLTFGSVGRLKTSGEIFLRLKTDGIPPPLLKQASYDLLGKNIWIGNQTFAYLPVEDMAWDLIPRPHPPGAEVTIEYYLPKEKGLLPQPYGSFQVKGETLYELEQNVAGTVKVVDGAPLVTYEISYVDNVGRKSDQSLSRNLVIPVELEQLLAKVTEDWHTTELQGMAKVQQVKHYFADGFTYSLALQGRGTFSSALENFLLGSKEGHCEMYATATAMLLRKLGIPSRYVTGFAVSEYSRLEHKYIVRERHAHAWAEAYVDGNWLIVDTTPADWLTIDSRNRSTLEWLQDILAYLRLKYSYFRINTEQNYRLLLSGLVIVLSVILLYRIYSRIRAEKVATAKQKVRRTFPPPVSPFNRIEDALNKIGVPRKTKESFILWARRVNDVHPIDLGLIEKLFEKHRKLRFDPRGMAQHELDFFYEMTGKWLTNHEIFLQNDHQNLPLDEKEKSNS</sequence>
<dbReference type="InterPro" id="IPR002931">
    <property type="entry name" value="Transglutaminase-like"/>
</dbReference>
<keyword evidence="1" id="KW-0472">Membrane</keyword>
<accession>A0A1M7YJ39</accession>
<dbReference type="InterPro" id="IPR052901">
    <property type="entry name" value="Bact_TGase-like"/>
</dbReference>
<dbReference type="SUPFAM" id="SSF54001">
    <property type="entry name" value="Cysteine proteinases"/>
    <property type="match status" value="1"/>
</dbReference>
<feature type="transmembrane region" description="Helical" evidence="1">
    <location>
        <begin position="50"/>
        <end position="69"/>
    </location>
</feature>
<keyword evidence="1" id="KW-1133">Transmembrane helix</keyword>
<feature type="transmembrane region" description="Helical" evidence="1">
    <location>
        <begin position="168"/>
        <end position="186"/>
    </location>
</feature>
<dbReference type="SMART" id="SM00460">
    <property type="entry name" value="TGc"/>
    <property type="match status" value="1"/>
</dbReference>